<name>A0ABM3ZJ79_PANGU</name>
<feature type="compositionally biased region" description="Basic residues" evidence="2">
    <location>
        <begin position="432"/>
        <end position="442"/>
    </location>
</feature>
<feature type="coiled-coil region" evidence="1">
    <location>
        <begin position="502"/>
        <end position="529"/>
    </location>
</feature>
<evidence type="ECO:0000256" key="2">
    <source>
        <dbReference type="SAM" id="MobiDB-lite"/>
    </source>
</evidence>
<dbReference type="PANTHER" id="PTHR15577">
    <property type="entry name" value="ZINC FINGER CONTAINING PROTEIN"/>
    <property type="match status" value="1"/>
</dbReference>
<dbReference type="RefSeq" id="XP_060548415.1">
    <property type="nucleotide sequence ID" value="XM_060692432.1"/>
</dbReference>
<evidence type="ECO:0000256" key="1">
    <source>
        <dbReference type="SAM" id="Coils"/>
    </source>
</evidence>
<proteinExistence type="predicted"/>
<feature type="region of interest" description="Disordered" evidence="2">
    <location>
        <begin position="543"/>
        <end position="577"/>
    </location>
</feature>
<feature type="region of interest" description="Disordered" evidence="2">
    <location>
        <begin position="421"/>
        <end position="445"/>
    </location>
</feature>
<accession>A0ABM3ZJ79</accession>
<dbReference type="Proteomes" id="UP001652622">
    <property type="component" value="Unplaced"/>
</dbReference>
<dbReference type="InterPro" id="IPR055309">
    <property type="entry name" value="Znf318-like"/>
</dbReference>
<organism evidence="3 4">
    <name type="scientific">Pantherophis guttatus</name>
    <name type="common">Corn snake</name>
    <name type="synonym">Elaphe guttata</name>
    <dbReference type="NCBI Taxonomy" id="94885"/>
    <lineage>
        <taxon>Eukaryota</taxon>
        <taxon>Metazoa</taxon>
        <taxon>Chordata</taxon>
        <taxon>Craniata</taxon>
        <taxon>Vertebrata</taxon>
        <taxon>Euteleostomi</taxon>
        <taxon>Lepidosauria</taxon>
        <taxon>Squamata</taxon>
        <taxon>Bifurcata</taxon>
        <taxon>Unidentata</taxon>
        <taxon>Episquamata</taxon>
        <taxon>Toxicofera</taxon>
        <taxon>Serpentes</taxon>
        <taxon>Colubroidea</taxon>
        <taxon>Colubridae</taxon>
        <taxon>Colubrinae</taxon>
        <taxon>Pantherophis</taxon>
    </lineage>
</organism>
<feature type="compositionally biased region" description="Basic residues" evidence="2">
    <location>
        <begin position="37"/>
        <end position="66"/>
    </location>
</feature>
<gene>
    <name evidence="4" type="primary">LOC117671870</name>
</gene>
<protein>
    <submittedName>
        <fullName evidence="4">Zinc finger protein 318-like</fullName>
    </submittedName>
</protein>
<feature type="region of interest" description="Disordered" evidence="2">
    <location>
        <begin position="247"/>
        <end position="322"/>
    </location>
</feature>
<evidence type="ECO:0000313" key="3">
    <source>
        <dbReference type="Proteomes" id="UP001652622"/>
    </source>
</evidence>
<dbReference type="PANTHER" id="PTHR15577:SF2">
    <property type="entry name" value="ZINC FINGER PROTEIN 318"/>
    <property type="match status" value="1"/>
</dbReference>
<feature type="region of interest" description="Disordered" evidence="2">
    <location>
        <begin position="1"/>
        <end position="89"/>
    </location>
</feature>
<reference evidence="4" key="1">
    <citation type="submission" date="2025-08" db="UniProtKB">
        <authorList>
            <consortium name="RefSeq"/>
        </authorList>
    </citation>
    <scope>IDENTIFICATION</scope>
    <source>
        <tissue evidence="4">Blood</tissue>
    </source>
</reference>
<sequence length="577" mass="67044">MSRHESSHPAMRVQRSRFGSIDSYREGGPRSRSPSPRGHRRHHRSPPSRRFSHRSHRSPSPRRFSRRYSPSYYPRQRSRSPGRRSESSVEKYLRDVVENGIGTSLPADSLSNVNRDDLADGPIFSRALSHPWNLERGIFREENPSRPFSMRHDEDSYNRDIFIAQLDRSINSEFLQHQSRENKRGGEQESKYFQYDREDRLFDESIKSRALLAETEKYCKQSLNKSPSLMYMDEDFRKLERIRRKREEDLRSRNISTDYPMPDSANQGQSSESQHHYRSEKTPAVPLKSILKKRSDDSSIQDSRNFSEGKKPPESTSKSVNQRSDFLLPYEKASQDGSGFSCILGTTTDSTYAPEKSLDPLPDNIEDEEKFLYGDSNNCFYSQKIMMSEKKELVSEKVKSPPTAKPKNLVISNSKQFQDASITAPYSNQRSKSSKKRVRRRKAAETKQTFLKNNVIEERVKLKLEQELQHKKLFYQRIELDRLSKQQVEMLQKKRKEEDPLLVELNRLKDSIANNVAQLELDIKVLKEKQGELDKVIHSLEMNSSEKSQKLSSECKDSSENNLQKSPQSEETTCNAI</sequence>
<feature type="compositionally biased region" description="Polar residues" evidence="2">
    <location>
        <begin position="560"/>
        <end position="577"/>
    </location>
</feature>
<feature type="compositionally biased region" description="Basic and acidic residues" evidence="2">
    <location>
        <begin position="547"/>
        <end position="559"/>
    </location>
</feature>
<keyword evidence="3" id="KW-1185">Reference proteome</keyword>
<evidence type="ECO:0000313" key="4">
    <source>
        <dbReference type="RefSeq" id="XP_060548415.1"/>
    </source>
</evidence>
<keyword evidence="1" id="KW-0175">Coiled coil</keyword>
<dbReference type="GeneID" id="117671870"/>